<evidence type="ECO:0000313" key="1">
    <source>
        <dbReference type="EMBL" id="CAF1651001.1"/>
    </source>
</evidence>
<dbReference type="Proteomes" id="UP000663828">
    <property type="component" value="Unassembled WGS sequence"/>
</dbReference>
<sequence length="114" mass="12940">MTSSSYAGASYKFVLDEMFDKESPDYEESVFKVLDELFEITDRLSTYNNCQQSSAETIDGSFISKLTMPAHALLLFAWSGDAKPISGEIWSFCHRDLPLYLIAVRYSCNELGQR</sequence>
<keyword evidence="2" id="KW-1185">Reference proteome</keyword>
<gene>
    <name evidence="1" type="ORF">XAT740_LOCUS54972</name>
</gene>
<name>A0A816EVB8_ADIRI</name>
<comment type="caution">
    <text evidence="1">The sequence shown here is derived from an EMBL/GenBank/DDBJ whole genome shotgun (WGS) entry which is preliminary data.</text>
</comment>
<protein>
    <submittedName>
        <fullName evidence="1">Uncharacterized protein</fullName>
    </submittedName>
</protein>
<dbReference type="EMBL" id="CAJNOR010010088">
    <property type="protein sequence ID" value="CAF1651001.1"/>
    <property type="molecule type" value="Genomic_DNA"/>
</dbReference>
<proteinExistence type="predicted"/>
<organism evidence="1 2">
    <name type="scientific">Adineta ricciae</name>
    <name type="common">Rotifer</name>
    <dbReference type="NCBI Taxonomy" id="249248"/>
    <lineage>
        <taxon>Eukaryota</taxon>
        <taxon>Metazoa</taxon>
        <taxon>Spiralia</taxon>
        <taxon>Gnathifera</taxon>
        <taxon>Rotifera</taxon>
        <taxon>Eurotatoria</taxon>
        <taxon>Bdelloidea</taxon>
        <taxon>Adinetida</taxon>
        <taxon>Adinetidae</taxon>
        <taxon>Adineta</taxon>
    </lineage>
</organism>
<evidence type="ECO:0000313" key="2">
    <source>
        <dbReference type="Proteomes" id="UP000663828"/>
    </source>
</evidence>
<accession>A0A816EVB8</accession>
<dbReference type="AlphaFoldDB" id="A0A816EVB8"/>
<reference evidence="1" key="1">
    <citation type="submission" date="2021-02" db="EMBL/GenBank/DDBJ databases">
        <authorList>
            <person name="Nowell W R."/>
        </authorList>
    </citation>
    <scope>NUCLEOTIDE SEQUENCE</scope>
</reference>